<dbReference type="NCBIfam" id="TIGR00976">
    <property type="entry name" value="CocE_NonD"/>
    <property type="match status" value="1"/>
</dbReference>
<dbReference type="AlphaFoldDB" id="A0A4R5VI76"/>
<dbReference type="Gene3D" id="1.10.3020.10">
    <property type="entry name" value="alpha-amino acid ester hydrolase ( Helical cap domain)"/>
    <property type="match status" value="1"/>
</dbReference>
<evidence type="ECO:0000256" key="1">
    <source>
        <dbReference type="ARBA" id="ARBA00022801"/>
    </source>
</evidence>
<dbReference type="InterPro" id="IPR008979">
    <property type="entry name" value="Galactose-bd-like_sf"/>
</dbReference>
<dbReference type="InterPro" id="IPR029058">
    <property type="entry name" value="AB_hydrolase_fold"/>
</dbReference>
<dbReference type="SUPFAM" id="SSF53474">
    <property type="entry name" value="alpha/beta-Hydrolases"/>
    <property type="match status" value="1"/>
</dbReference>
<evidence type="ECO:0000313" key="3">
    <source>
        <dbReference type="EMBL" id="TDK55413.1"/>
    </source>
</evidence>
<name>A0A4R5VI76_9BACI</name>
<organism evidence="3 4">
    <name type="scientific">Bacillus salipaludis</name>
    <dbReference type="NCBI Taxonomy" id="2547811"/>
    <lineage>
        <taxon>Bacteria</taxon>
        <taxon>Bacillati</taxon>
        <taxon>Bacillota</taxon>
        <taxon>Bacilli</taxon>
        <taxon>Bacillales</taxon>
        <taxon>Bacillaceae</taxon>
        <taxon>Bacillus</taxon>
    </lineage>
</organism>
<dbReference type="GO" id="GO:0008239">
    <property type="term" value="F:dipeptidyl-peptidase activity"/>
    <property type="evidence" value="ECO:0007669"/>
    <property type="project" value="InterPro"/>
</dbReference>
<gene>
    <name evidence="3" type="ORF">E2K98_28100</name>
</gene>
<dbReference type="Pfam" id="PF08530">
    <property type="entry name" value="PepX_C"/>
    <property type="match status" value="1"/>
</dbReference>
<keyword evidence="1 3" id="KW-0378">Hydrolase</keyword>
<dbReference type="SMART" id="SM00939">
    <property type="entry name" value="PepX_C"/>
    <property type="match status" value="1"/>
</dbReference>
<dbReference type="Gene3D" id="2.60.120.260">
    <property type="entry name" value="Galactose-binding domain-like"/>
    <property type="match status" value="1"/>
</dbReference>
<dbReference type="Proteomes" id="UP000295132">
    <property type="component" value="Unassembled WGS sequence"/>
</dbReference>
<evidence type="ECO:0000259" key="2">
    <source>
        <dbReference type="SMART" id="SM00939"/>
    </source>
</evidence>
<dbReference type="SUPFAM" id="SSF49785">
    <property type="entry name" value="Galactose-binding domain-like"/>
    <property type="match status" value="1"/>
</dbReference>
<dbReference type="InterPro" id="IPR050585">
    <property type="entry name" value="Xaa-Pro_dipeptidyl-ppase/CocE"/>
</dbReference>
<dbReference type="InterPro" id="IPR000383">
    <property type="entry name" value="Xaa-Pro-like_dom"/>
</dbReference>
<sequence length="681" mass="77212">MSTECKEREIITNFPYTYQAIENTWIVLKDGTRLSSRIWLPEVPEGEKVPAILEYIPYRKTDGTRTRDEPMHGYFAGHGYAAVRVDMRGSGESDGLLQDEYLKQEQDDALEVIEWISNQPWCDGNIGMMGKSWGGFNSLQVAARRPKNLKAIITLGFTDDRYNNDIHYKGGCLLNDNFWWGNIMLAYQVRPLDPHIVGDSWREKWLERLENMPLWMAQWMEHQTRDEYWKHGSVCENYDDIEVPVLAIDGWEDSYTNTVFSLMKGLSVPRKGIIGPWAHVYPQDGVPGPALGFLQEAVKWWDHWLKGIENDCIDGPMIDVWLEESMPPSSIKPVSKGEWVGLQSWPSNEVLTKTYQLTRGKLLEEQDDREEQVLLKTPLNHGLLSGEWMGAGVLGESPSDQRLDDGMAMVFESDLLENPLEIVGYPRFEVQLSSDKPKAMLFAQLSDVAPDGAVTRVSYGVMNLTHLNGQDRVDLLTAGEKVNAYVNLDCCGHKFKAGHRVRLSIATTFWPMFWTMPEDATLTLNLETAKFSLPIFNGSRTAGPNMSPESAPLTPITIISEGKVNRSISYDIVTDTWTCITDGVGGVFGEGVYRFDEIDVTVEHNLKRELTLSNADPLSAKYTIYQKMRIGREGWWIEADITVTQTSDAENFIIVGEMDVKENGEPAFKKNWDQKIKRVGL</sequence>
<feature type="domain" description="Xaa-Pro dipeptidyl-peptidase C-terminal" evidence="2">
    <location>
        <begin position="298"/>
        <end position="554"/>
    </location>
</feature>
<reference evidence="3 4" key="1">
    <citation type="submission" date="2019-03" db="EMBL/GenBank/DDBJ databases">
        <title>Bacillus niacini sp. nov. a Nicotinate-Metabolizing Mesophile Isolated from Soil.</title>
        <authorList>
            <person name="Zhang G."/>
        </authorList>
    </citation>
    <scope>NUCLEOTIDE SEQUENCE [LARGE SCALE GENOMIC DNA]</scope>
    <source>
        <strain evidence="3 4">WN066</strain>
    </source>
</reference>
<proteinExistence type="predicted"/>
<dbReference type="Gene3D" id="3.40.50.1820">
    <property type="entry name" value="alpha/beta hydrolase"/>
    <property type="match status" value="1"/>
</dbReference>
<dbReference type="PANTHER" id="PTHR43056">
    <property type="entry name" value="PEPTIDASE S9 PROLYL OLIGOPEPTIDASE"/>
    <property type="match status" value="1"/>
</dbReference>
<dbReference type="InterPro" id="IPR013736">
    <property type="entry name" value="Xaa-Pro_dipept_C"/>
</dbReference>
<dbReference type="RefSeq" id="WP_133340021.1">
    <property type="nucleotide sequence ID" value="NZ_SMYO01000030.1"/>
</dbReference>
<accession>A0A4R5VI76</accession>
<protein>
    <submittedName>
        <fullName evidence="3">CocE/NonD family hydrolase</fullName>
    </submittedName>
</protein>
<evidence type="ECO:0000313" key="4">
    <source>
        <dbReference type="Proteomes" id="UP000295132"/>
    </source>
</evidence>
<dbReference type="PANTHER" id="PTHR43056:SF10">
    <property type="entry name" value="COCE_NOND FAMILY, PUTATIVE (AFU_ORTHOLOGUE AFUA_7G00600)-RELATED"/>
    <property type="match status" value="1"/>
</dbReference>
<dbReference type="EMBL" id="SMYO01000030">
    <property type="protein sequence ID" value="TDK55413.1"/>
    <property type="molecule type" value="Genomic_DNA"/>
</dbReference>
<dbReference type="Pfam" id="PF02129">
    <property type="entry name" value="Peptidase_S15"/>
    <property type="match status" value="1"/>
</dbReference>
<dbReference type="InterPro" id="IPR005674">
    <property type="entry name" value="CocE/Ser_esterase"/>
</dbReference>
<comment type="caution">
    <text evidence="3">The sequence shown here is derived from an EMBL/GenBank/DDBJ whole genome shotgun (WGS) entry which is preliminary data.</text>
</comment>